<dbReference type="GO" id="GO:0071467">
    <property type="term" value="P:cellular response to pH"/>
    <property type="evidence" value="ECO:0007669"/>
    <property type="project" value="InterPro"/>
</dbReference>
<evidence type="ECO:0000256" key="1">
    <source>
        <dbReference type="ARBA" id="ARBA00010997"/>
    </source>
</evidence>
<dbReference type="GO" id="GO:0005886">
    <property type="term" value="C:plasma membrane"/>
    <property type="evidence" value="ECO:0007669"/>
    <property type="project" value="TreeGrafter"/>
</dbReference>
<name>A0A6A6H0Z4_VIRVR</name>
<sequence length="488" mass="52305">MPYHITLPTTSSVSLPSYLSSSSHPSLPHAASTNRSVLRSLLKTHKRLPPPQQTSHLPNLQSALEAYLSYLLAIQAGLSGRPIASETIDILLLNEPTSSWRPTLTAPSLPSRSPKRIKITGLDAELAFVLTTLAYTHTQLARSSLRTIHRAGIKPEGKTSAVTKAMKELLDAHAIHSFVASRAQTAAGAAGAGAKSSGSSLLPLDLAAPVQSALAALALAEATLLPVVKEDPYPAALAEERSSASTEWMVGTVKMAGVRAGLFARLCVMAGEHAGRAVGLLGQGGGGEGAAGKLDEGLVRYAQDLRRNARAKACRFLGVDAEGRGEVGEAIGWLRGARRELGGKVDEEGKNKGLGKLKREWNGRKEDKKIEKGGDEWGLDAGKVEEERVVEWLEKKWCKVNDTMTFQIVPPHEPLIASLPSGREYHSPKPFHPPSLDEATIAKMRAPPDPKEDHIEDENDDSDDENDQDPVGAFPGTAKRYSGNATYY</sequence>
<evidence type="ECO:0000256" key="3">
    <source>
        <dbReference type="SAM" id="MobiDB-lite"/>
    </source>
</evidence>
<keyword evidence="6" id="KW-1185">Reference proteome</keyword>
<dbReference type="Proteomes" id="UP000800092">
    <property type="component" value="Unassembled WGS sequence"/>
</dbReference>
<dbReference type="PROSITE" id="PS51180">
    <property type="entry name" value="BRO1"/>
    <property type="match status" value="1"/>
</dbReference>
<organism evidence="5 6">
    <name type="scientific">Viridothelium virens</name>
    <name type="common">Speckled blister lichen</name>
    <name type="synonym">Trypethelium virens</name>
    <dbReference type="NCBI Taxonomy" id="1048519"/>
    <lineage>
        <taxon>Eukaryota</taxon>
        <taxon>Fungi</taxon>
        <taxon>Dikarya</taxon>
        <taxon>Ascomycota</taxon>
        <taxon>Pezizomycotina</taxon>
        <taxon>Dothideomycetes</taxon>
        <taxon>Dothideomycetes incertae sedis</taxon>
        <taxon>Trypetheliales</taxon>
        <taxon>Trypetheliaceae</taxon>
        <taxon>Viridothelium</taxon>
    </lineage>
</organism>
<dbReference type="PANTHER" id="PTHR40463:SF1">
    <property type="entry name" value="PH-RESPONSE REGULATOR PROTEIN PALC"/>
    <property type="match status" value="1"/>
</dbReference>
<dbReference type="InterPro" id="IPR004328">
    <property type="entry name" value="BRO1_dom"/>
</dbReference>
<reference evidence="5" key="1">
    <citation type="journal article" date="2020" name="Stud. Mycol.">
        <title>101 Dothideomycetes genomes: a test case for predicting lifestyles and emergence of pathogens.</title>
        <authorList>
            <person name="Haridas S."/>
            <person name="Albert R."/>
            <person name="Binder M."/>
            <person name="Bloem J."/>
            <person name="Labutti K."/>
            <person name="Salamov A."/>
            <person name="Andreopoulos B."/>
            <person name="Baker S."/>
            <person name="Barry K."/>
            <person name="Bills G."/>
            <person name="Bluhm B."/>
            <person name="Cannon C."/>
            <person name="Castanera R."/>
            <person name="Culley D."/>
            <person name="Daum C."/>
            <person name="Ezra D."/>
            <person name="Gonzalez J."/>
            <person name="Henrissat B."/>
            <person name="Kuo A."/>
            <person name="Liang C."/>
            <person name="Lipzen A."/>
            <person name="Lutzoni F."/>
            <person name="Magnuson J."/>
            <person name="Mondo S."/>
            <person name="Nolan M."/>
            <person name="Ohm R."/>
            <person name="Pangilinan J."/>
            <person name="Park H.-J."/>
            <person name="Ramirez L."/>
            <person name="Alfaro M."/>
            <person name="Sun H."/>
            <person name="Tritt A."/>
            <person name="Yoshinaga Y."/>
            <person name="Zwiers L.-H."/>
            <person name="Turgeon B."/>
            <person name="Goodwin S."/>
            <person name="Spatafora J."/>
            <person name="Crous P."/>
            <person name="Grigoriev I."/>
        </authorList>
    </citation>
    <scope>NUCLEOTIDE SEQUENCE</scope>
    <source>
        <strain evidence="5">Tuck. ex Michener</strain>
    </source>
</reference>
<accession>A0A6A6H0Z4</accession>
<gene>
    <name evidence="5" type="ORF">EV356DRAFT_535377</name>
</gene>
<feature type="domain" description="BRO1" evidence="4">
    <location>
        <begin position="1"/>
        <end position="488"/>
    </location>
</feature>
<evidence type="ECO:0000313" key="6">
    <source>
        <dbReference type="Proteomes" id="UP000800092"/>
    </source>
</evidence>
<comment type="similarity">
    <text evidence="1">Belongs to the palC family.</text>
</comment>
<evidence type="ECO:0000259" key="4">
    <source>
        <dbReference type="PROSITE" id="PS51180"/>
    </source>
</evidence>
<evidence type="ECO:0000256" key="2">
    <source>
        <dbReference type="ARBA" id="ARBA00022193"/>
    </source>
</evidence>
<dbReference type="InterPro" id="IPR038499">
    <property type="entry name" value="BRO1_sf"/>
</dbReference>
<evidence type="ECO:0000313" key="5">
    <source>
        <dbReference type="EMBL" id="KAF2231541.1"/>
    </source>
</evidence>
<dbReference type="Gene3D" id="1.25.40.280">
    <property type="entry name" value="alix/aip1 like domains"/>
    <property type="match status" value="1"/>
</dbReference>
<protein>
    <recommendedName>
        <fullName evidence="2">pH-response regulator protein palC</fullName>
    </recommendedName>
</protein>
<dbReference type="EMBL" id="ML991825">
    <property type="protein sequence ID" value="KAF2231541.1"/>
    <property type="molecule type" value="Genomic_DNA"/>
</dbReference>
<dbReference type="OrthoDB" id="10266451at2759"/>
<feature type="region of interest" description="Disordered" evidence="3">
    <location>
        <begin position="419"/>
        <end position="488"/>
    </location>
</feature>
<feature type="compositionally biased region" description="Acidic residues" evidence="3">
    <location>
        <begin position="455"/>
        <end position="468"/>
    </location>
</feature>
<dbReference type="InterPro" id="IPR037505">
    <property type="entry name" value="pH-resp_palC"/>
</dbReference>
<dbReference type="SMART" id="SM01041">
    <property type="entry name" value="BRO1"/>
    <property type="match status" value="1"/>
</dbReference>
<dbReference type="AlphaFoldDB" id="A0A6A6H0Z4"/>
<proteinExistence type="inferred from homology"/>
<dbReference type="PANTHER" id="PTHR40463">
    <property type="entry name" value="PH-RESPONSE REGULATOR PROTEIN PALC"/>
    <property type="match status" value="1"/>
</dbReference>